<sequence>MKSLRALAVLVGSLLFISAGVSLAAETVPTRAEQVAQFHAKYDPLYDAQYSRLMIVKSKITNNASMLPSFKLIMVDFLGVRKFLDTSLNSPTAELETLISYAEEELGEFTNTLYLLETQVAKSKTITCVKGKTIKKVMALKPVCPKGYVKK</sequence>
<accession>A0A6J7VQW5</accession>
<reference evidence="1" key="1">
    <citation type="submission" date="2020-05" db="EMBL/GenBank/DDBJ databases">
        <authorList>
            <person name="Chiriac C."/>
            <person name="Salcher M."/>
            <person name="Ghai R."/>
            <person name="Kavagutti S V."/>
        </authorList>
    </citation>
    <scope>NUCLEOTIDE SEQUENCE</scope>
</reference>
<gene>
    <name evidence="1" type="ORF">UFOPK4410_00269</name>
</gene>
<evidence type="ECO:0000313" key="1">
    <source>
        <dbReference type="EMBL" id="CAB5106401.1"/>
    </source>
</evidence>
<protein>
    <submittedName>
        <fullName evidence="1">Unannotated protein</fullName>
    </submittedName>
</protein>
<proteinExistence type="predicted"/>
<organism evidence="1">
    <name type="scientific">freshwater metagenome</name>
    <dbReference type="NCBI Taxonomy" id="449393"/>
    <lineage>
        <taxon>unclassified sequences</taxon>
        <taxon>metagenomes</taxon>
        <taxon>ecological metagenomes</taxon>
    </lineage>
</organism>
<name>A0A6J7VQW5_9ZZZZ</name>
<dbReference type="EMBL" id="CAFBRV010000013">
    <property type="protein sequence ID" value="CAB5106401.1"/>
    <property type="molecule type" value="Genomic_DNA"/>
</dbReference>
<dbReference type="AlphaFoldDB" id="A0A6J7VQW5"/>